<dbReference type="PROSITE" id="PS50853">
    <property type="entry name" value="FN3"/>
    <property type="match status" value="2"/>
</dbReference>
<dbReference type="GO" id="GO:0030246">
    <property type="term" value="F:carbohydrate binding"/>
    <property type="evidence" value="ECO:0007669"/>
    <property type="project" value="InterPro"/>
</dbReference>
<dbReference type="Pfam" id="PF00041">
    <property type="entry name" value="fn3"/>
    <property type="match status" value="2"/>
</dbReference>
<dbReference type="GO" id="GO:0005975">
    <property type="term" value="P:carbohydrate metabolic process"/>
    <property type="evidence" value="ECO:0007669"/>
    <property type="project" value="InterPro"/>
</dbReference>
<dbReference type="PANTHER" id="PTHR34823:SF1">
    <property type="entry name" value="CHITIN-BINDING TYPE-4 DOMAIN-CONTAINING PROTEIN"/>
    <property type="match status" value="1"/>
</dbReference>
<dbReference type="SUPFAM" id="SSF81296">
    <property type="entry name" value="E set domains"/>
    <property type="match status" value="1"/>
</dbReference>
<dbReference type="GO" id="GO:0004553">
    <property type="term" value="F:hydrolase activity, hydrolyzing O-glycosyl compounds"/>
    <property type="evidence" value="ECO:0007669"/>
    <property type="project" value="InterPro"/>
</dbReference>
<dbReference type="GO" id="GO:0005576">
    <property type="term" value="C:extracellular region"/>
    <property type="evidence" value="ECO:0007669"/>
    <property type="project" value="InterPro"/>
</dbReference>
<dbReference type="Gene3D" id="2.70.50.50">
    <property type="entry name" value="chitin-binding protein cbp21"/>
    <property type="match status" value="1"/>
</dbReference>
<organism evidence="3 4">
    <name type="scientific">Enterococcus mundtii</name>
    <dbReference type="NCBI Taxonomy" id="53346"/>
    <lineage>
        <taxon>Bacteria</taxon>
        <taxon>Bacillati</taxon>
        <taxon>Bacillota</taxon>
        <taxon>Bacilli</taxon>
        <taxon>Lactobacillales</taxon>
        <taxon>Enterococcaceae</taxon>
        <taxon>Enterococcus</taxon>
    </lineage>
</organism>
<dbReference type="EMBL" id="NGMS01000001">
    <property type="protein sequence ID" value="OTP27182.1"/>
    <property type="molecule type" value="Genomic_DNA"/>
</dbReference>
<dbReference type="Pfam" id="PF03067">
    <property type="entry name" value="LPMO_10"/>
    <property type="match status" value="1"/>
</dbReference>
<dbReference type="InterPro" id="IPR003961">
    <property type="entry name" value="FN3_dom"/>
</dbReference>
<dbReference type="PANTHER" id="PTHR34823">
    <property type="entry name" value="GLCNAC-BINDING PROTEIN A"/>
    <property type="match status" value="1"/>
</dbReference>
<name>A0A1I4QI40_ENTMU</name>
<dbReference type="AlphaFoldDB" id="A0A1I4QI40"/>
<feature type="domain" description="Fibronectin type-III" evidence="2">
    <location>
        <begin position="304"/>
        <end position="389"/>
    </location>
</feature>
<protein>
    <recommendedName>
        <fullName evidence="2">Fibronectin type-III domain-containing protein</fullName>
    </recommendedName>
</protein>
<keyword evidence="1" id="KW-0732">Signal</keyword>
<dbReference type="InterPro" id="IPR004302">
    <property type="entry name" value="Cellulose/chitin-bd_N"/>
</dbReference>
<evidence type="ECO:0000313" key="4">
    <source>
        <dbReference type="Proteomes" id="UP000195024"/>
    </source>
</evidence>
<proteinExistence type="predicted"/>
<dbReference type="Proteomes" id="UP000195024">
    <property type="component" value="Unassembled WGS sequence"/>
</dbReference>
<dbReference type="InterPro" id="IPR051024">
    <property type="entry name" value="GlcNAc_Chitin_IntDeg"/>
</dbReference>
<gene>
    <name evidence="3" type="ORF">A5802_000917</name>
</gene>
<evidence type="ECO:0000313" key="3">
    <source>
        <dbReference type="EMBL" id="OTP27182.1"/>
    </source>
</evidence>
<feature type="domain" description="Fibronectin type-III" evidence="2">
    <location>
        <begin position="214"/>
        <end position="296"/>
    </location>
</feature>
<dbReference type="RefSeq" id="WP_074801870.1">
    <property type="nucleotide sequence ID" value="NZ_FOUC01000026.1"/>
</dbReference>
<dbReference type="CDD" id="cd21177">
    <property type="entry name" value="LPMO_AA10"/>
    <property type="match status" value="1"/>
</dbReference>
<dbReference type="CDD" id="cd00063">
    <property type="entry name" value="FN3"/>
    <property type="match status" value="2"/>
</dbReference>
<reference evidence="3 4" key="1">
    <citation type="submission" date="2017-05" db="EMBL/GenBank/DDBJ databases">
        <title>The Genome Sequence of Enterococcus mundtii 6B1_DIV0119.</title>
        <authorList>
            <consortium name="The Broad Institute Genomics Platform"/>
            <consortium name="The Broad Institute Genomic Center for Infectious Diseases"/>
            <person name="Earl A."/>
            <person name="Manson A."/>
            <person name="Schwartman J."/>
            <person name="Gilmore M."/>
            <person name="Abouelleil A."/>
            <person name="Cao P."/>
            <person name="Chapman S."/>
            <person name="Cusick C."/>
            <person name="Shea T."/>
            <person name="Young S."/>
            <person name="Neafsey D."/>
            <person name="Nusbaum C."/>
            <person name="Birren B."/>
        </authorList>
    </citation>
    <scope>NUCLEOTIDE SEQUENCE [LARGE SCALE GENOMIC DNA]</scope>
    <source>
        <strain evidence="3 4">6B1_DIV0119</strain>
    </source>
</reference>
<dbReference type="InterPro" id="IPR013783">
    <property type="entry name" value="Ig-like_fold"/>
</dbReference>
<dbReference type="InterPro" id="IPR014756">
    <property type="entry name" value="Ig_E-set"/>
</dbReference>
<comment type="caution">
    <text evidence="3">The sequence shown here is derived from an EMBL/GenBank/DDBJ whole genome shotgun (WGS) entry which is preliminary data.</text>
</comment>
<dbReference type="Gene3D" id="2.10.10.20">
    <property type="entry name" value="Carbohydrate-binding module superfamily 5/12"/>
    <property type="match status" value="1"/>
</dbReference>
<evidence type="ECO:0000256" key="1">
    <source>
        <dbReference type="ARBA" id="ARBA00022729"/>
    </source>
</evidence>
<dbReference type="Gene3D" id="2.60.40.10">
    <property type="entry name" value="Immunoglobulins"/>
    <property type="match status" value="2"/>
</dbReference>
<dbReference type="InterPro" id="IPR036116">
    <property type="entry name" value="FN3_sf"/>
</dbReference>
<dbReference type="SUPFAM" id="SSF51055">
    <property type="entry name" value="Carbohydrate binding domain"/>
    <property type="match status" value="1"/>
</dbReference>
<dbReference type="SMART" id="SM00060">
    <property type="entry name" value="FN3"/>
    <property type="match status" value="2"/>
</dbReference>
<dbReference type="InterPro" id="IPR036573">
    <property type="entry name" value="CBM_sf_5/12"/>
</dbReference>
<dbReference type="SUPFAM" id="SSF49265">
    <property type="entry name" value="Fibronectin type III"/>
    <property type="match status" value="1"/>
</dbReference>
<evidence type="ECO:0000259" key="2">
    <source>
        <dbReference type="PROSITE" id="PS50853"/>
    </source>
</evidence>
<sequence length="450" mass="49363">MKKRLLGSVVLVLSLGGIIFGATKDVSAHGYVREPISRGYQGSLDARTNWTAAFQKYGAVINEPQSLEALKGFPAAGPADGRIASANGALGFQLDQQTATLWTKQDISTGPNNFTWHFTANHRTAKYHYYITKNGWDQNKPLAREDLELLSEIDGGGQSSANISATHTVNIPEDRMGYHVILAIWDISDTANAFYNVIDANIKSNGAIPVVPNKPTNVRAVNTTKQSVSLSWDAQAAAEKYNVYRDGQLITTTSANNYQDNQLTANTTYKYEIEAVSFTGQVSEKSDALQVTTLADNEVEVPTRPGNLHSMGETVNSISLMWNPSSHSAGIKTYEIYRDGQLVGQTANTTYLDTGLNAGTQYTYTIRAVSNDSIRSEDSNRLVISTKTNEIAPPSEHRQFELGSLTNPVLYTKDEIIFHEGKLYTTLVTHFNYGDPSWAPDSAASLFRIK</sequence>
<accession>A0A1I4QI40</accession>